<dbReference type="InterPro" id="IPR009620">
    <property type="entry name" value="UPF0236"/>
</dbReference>
<evidence type="ECO:0000256" key="1">
    <source>
        <dbReference type="ARBA" id="ARBA00006539"/>
    </source>
</evidence>
<proteinExistence type="inferred from homology"/>
<dbReference type="AlphaFoldDB" id="A0AAN0WAF5"/>
<gene>
    <name evidence="3" type="ORF">SB48_HM08orf00748</name>
</gene>
<dbReference type="EMBL" id="CP010525">
    <property type="protein sequence ID" value="AJO21281.1"/>
    <property type="molecule type" value="Genomic_DNA"/>
</dbReference>
<protein>
    <recommendedName>
        <fullName evidence="2">Transposase DDE domain-containing protein</fullName>
    </recommendedName>
</protein>
<dbReference type="Pfam" id="PF06782">
    <property type="entry name" value="UPF0236"/>
    <property type="match status" value="1"/>
</dbReference>
<organism evidence="3 4">
    <name type="scientific">Heyndrickxia coagulans</name>
    <name type="common">Weizmannia coagulans</name>
    <dbReference type="NCBI Taxonomy" id="1398"/>
    <lineage>
        <taxon>Bacteria</taxon>
        <taxon>Bacillati</taxon>
        <taxon>Bacillota</taxon>
        <taxon>Bacilli</taxon>
        <taxon>Bacillales</taxon>
        <taxon>Bacillaceae</taxon>
        <taxon>Heyndrickxia</taxon>
    </lineage>
</organism>
<accession>A0AAN0WAF5</accession>
<keyword evidence="4" id="KW-1185">Reference proteome</keyword>
<evidence type="ECO:0000313" key="3">
    <source>
        <dbReference type="EMBL" id="AJO21281.1"/>
    </source>
</evidence>
<name>A0AAN0WAF5_HEYCO</name>
<evidence type="ECO:0000259" key="2">
    <source>
        <dbReference type="Pfam" id="PF13701"/>
    </source>
</evidence>
<dbReference type="InterPro" id="IPR025668">
    <property type="entry name" value="Tnp_DDE_dom"/>
</dbReference>
<evidence type="ECO:0000313" key="4">
    <source>
        <dbReference type="Proteomes" id="UP000032024"/>
    </source>
</evidence>
<dbReference type="Pfam" id="PF13701">
    <property type="entry name" value="DDE_Tnp_1_4"/>
    <property type="match status" value="1"/>
</dbReference>
<comment type="similarity">
    <text evidence="1">Belongs to the UPF0236 family.</text>
</comment>
<dbReference type="Proteomes" id="UP000032024">
    <property type="component" value="Chromosome"/>
</dbReference>
<feature type="domain" description="Transposase DDE" evidence="2">
    <location>
        <begin position="1"/>
        <end position="161"/>
    </location>
</feature>
<sequence length="372" mass="42692">MSRFYTRFDKDSIEQLNLANQEMLDKIHCFRQSKELFIDLDSTHSDTYGDQESSSYNTHYGTMGFHPLVAFDGATGDFLKAQLRPGNVYTSNGVVEFIRPLIKHYNEMFPETTLFLRGDSGFAVPGLYDLCEEESVLYIIRLKSNSQLQSLAKEYHPSSAPLDVSKTEFSQSEFPVLNQLDTYHVAQAIIRTFGGGKSEIKEQIRKAIRTHDLDQFTLYLDTHESTLTDKKALKKIKEFRSYILKNWDRIFDWRDRVKNVPEGARGLGAMESNQRHISFRMKKRGMHWSELGAEAMVKIKQGILNGTLREAYLKHRSRSERKQRNLKQSIRMSQLLKQPVRPSVGVKHGSVALHSSSSSAMGHLSKILELSF</sequence>
<reference evidence="4" key="1">
    <citation type="submission" date="2015-01" db="EMBL/GenBank/DDBJ databases">
        <title>Comparative genome analysis of Bacillus coagulans HM-08, Clostridium butyricum HM-68, Bacillus subtilis HM-66 and Bacillus paralicheniformis BL-09.</title>
        <authorList>
            <person name="Zhang H."/>
        </authorList>
    </citation>
    <scope>NUCLEOTIDE SEQUENCE [LARGE SCALE GENOMIC DNA]</scope>
    <source>
        <strain evidence="4">HM-08</strain>
    </source>
</reference>